<keyword evidence="3" id="KW-1185">Reference proteome</keyword>
<accession>A0A0D7WV03</accession>
<reference evidence="2 3" key="1">
    <citation type="submission" date="2014-11" db="EMBL/GenBank/DDBJ databases">
        <title>Draft Genome Sequences of Paenibacillus polymyxa NRRL B-30509 and Paenibacillus terrae NRRL B-30644, Strains from a Poultry Environment that Produce Tridecaptin A and Paenicidins.</title>
        <authorList>
            <person name="van Belkum M.J."/>
            <person name="Lohans C.T."/>
            <person name="Vederas J.C."/>
        </authorList>
    </citation>
    <scope>NUCLEOTIDE SEQUENCE [LARGE SCALE GENOMIC DNA]</scope>
    <source>
        <strain evidence="2 3">NRRL B-30644</strain>
    </source>
</reference>
<feature type="transmembrane region" description="Helical" evidence="1">
    <location>
        <begin position="76"/>
        <end position="93"/>
    </location>
</feature>
<feature type="transmembrane region" description="Helical" evidence="1">
    <location>
        <begin position="20"/>
        <end position="42"/>
    </location>
</feature>
<protein>
    <submittedName>
        <fullName evidence="2">Uncharacterized protein</fullName>
    </submittedName>
</protein>
<dbReference type="Proteomes" id="UP000032534">
    <property type="component" value="Unassembled WGS sequence"/>
</dbReference>
<organism evidence="2 3">
    <name type="scientific">Paenibacillus terrae</name>
    <dbReference type="NCBI Taxonomy" id="159743"/>
    <lineage>
        <taxon>Bacteria</taxon>
        <taxon>Bacillati</taxon>
        <taxon>Bacillota</taxon>
        <taxon>Bacilli</taxon>
        <taxon>Bacillales</taxon>
        <taxon>Paenibacillaceae</taxon>
        <taxon>Paenibacillus</taxon>
    </lineage>
</organism>
<evidence type="ECO:0000313" key="3">
    <source>
        <dbReference type="Proteomes" id="UP000032534"/>
    </source>
</evidence>
<dbReference type="RefSeq" id="WP_044648655.1">
    <property type="nucleotide sequence ID" value="NZ_JTHP01000071.1"/>
</dbReference>
<name>A0A0D7WV03_9BACL</name>
<evidence type="ECO:0000313" key="2">
    <source>
        <dbReference type="EMBL" id="KJD43021.1"/>
    </source>
</evidence>
<gene>
    <name evidence="2" type="ORF">QD47_24985</name>
</gene>
<keyword evidence="1" id="KW-1133">Transmembrane helix</keyword>
<keyword evidence="1" id="KW-0472">Membrane</keyword>
<dbReference type="EMBL" id="JTHP01000071">
    <property type="protein sequence ID" value="KJD43021.1"/>
    <property type="molecule type" value="Genomic_DNA"/>
</dbReference>
<evidence type="ECO:0000256" key="1">
    <source>
        <dbReference type="SAM" id="Phobius"/>
    </source>
</evidence>
<proteinExistence type="predicted"/>
<comment type="caution">
    <text evidence="2">The sequence shown here is derived from an EMBL/GenBank/DDBJ whole genome shotgun (WGS) entry which is preliminary data.</text>
</comment>
<sequence>MNQEDSMLTGYPKVLRDTKFIALSLILSLVIGSGAALMHIAIGMLSSLFNIPCVGLIMFAYMTMLSKYKRNGTNHFAFMVIMIAFFFVATILIH</sequence>
<keyword evidence="1" id="KW-0812">Transmembrane</keyword>
<feature type="transmembrane region" description="Helical" evidence="1">
    <location>
        <begin position="48"/>
        <end position="64"/>
    </location>
</feature>
<dbReference type="AlphaFoldDB" id="A0A0D7WV03"/>
<dbReference type="PATRIC" id="fig|159743.3.peg.5532"/>